<feature type="transmembrane region" description="Helical" evidence="2">
    <location>
        <begin position="69"/>
        <end position="87"/>
    </location>
</feature>
<feature type="compositionally biased region" description="Low complexity" evidence="1">
    <location>
        <begin position="439"/>
        <end position="452"/>
    </location>
</feature>
<dbReference type="Gene3D" id="1.20.1070.10">
    <property type="entry name" value="Rhodopsin 7-helix transmembrane proteins"/>
    <property type="match status" value="1"/>
</dbReference>
<feature type="region of interest" description="Disordered" evidence="1">
    <location>
        <begin position="499"/>
        <end position="518"/>
    </location>
</feature>
<feature type="transmembrane region" description="Helical" evidence="2">
    <location>
        <begin position="361"/>
        <end position="380"/>
    </location>
</feature>
<accession>A0A6A6BRF7</accession>
<dbReference type="RefSeq" id="XP_033402391.1">
    <property type="nucleotide sequence ID" value="XM_033541673.1"/>
</dbReference>
<keyword evidence="2" id="KW-0812">Transmembrane</keyword>
<dbReference type="Proteomes" id="UP000799438">
    <property type="component" value="Unassembled WGS sequence"/>
</dbReference>
<dbReference type="PANTHER" id="PTHR42058">
    <property type="entry name" value="G_PROTEIN_RECEP_F2_4 DOMAIN-CONTAINING PROTEIN"/>
    <property type="match status" value="1"/>
</dbReference>
<dbReference type="GeneID" id="54299170"/>
<evidence type="ECO:0008006" key="5">
    <source>
        <dbReference type="Google" id="ProtNLM"/>
    </source>
</evidence>
<keyword evidence="4" id="KW-1185">Reference proteome</keyword>
<gene>
    <name evidence="3" type="ORF">K452DRAFT_294234</name>
</gene>
<dbReference type="EMBL" id="ML995475">
    <property type="protein sequence ID" value="KAF2146682.1"/>
    <property type="molecule type" value="Genomic_DNA"/>
</dbReference>
<dbReference type="OrthoDB" id="26203at2759"/>
<protein>
    <recommendedName>
        <fullName evidence="5">G-protein coupled receptors family 2 profile 2 domain-containing protein</fullName>
    </recommendedName>
</protein>
<evidence type="ECO:0000256" key="2">
    <source>
        <dbReference type="SAM" id="Phobius"/>
    </source>
</evidence>
<proteinExistence type="predicted"/>
<name>A0A6A6BRF7_9PEZI</name>
<dbReference type="PANTHER" id="PTHR42058:SF1">
    <property type="entry name" value="G-PROTEIN COUPLED RECEPTORS FAMILY 2 PROFILE 2 DOMAIN-CONTAINING PROTEIN"/>
    <property type="match status" value="1"/>
</dbReference>
<keyword evidence="2" id="KW-1133">Transmembrane helix</keyword>
<dbReference type="AlphaFoldDB" id="A0A6A6BRF7"/>
<feature type="transmembrane region" description="Helical" evidence="2">
    <location>
        <begin position="176"/>
        <end position="199"/>
    </location>
</feature>
<feature type="transmembrane region" description="Helical" evidence="2">
    <location>
        <begin position="219"/>
        <end position="242"/>
    </location>
</feature>
<organism evidence="3 4">
    <name type="scientific">Aplosporella prunicola CBS 121167</name>
    <dbReference type="NCBI Taxonomy" id="1176127"/>
    <lineage>
        <taxon>Eukaryota</taxon>
        <taxon>Fungi</taxon>
        <taxon>Dikarya</taxon>
        <taxon>Ascomycota</taxon>
        <taxon>Pezizomycotina</taxon>
        <taxon>Dothideomycetes</taxon>
        <taxon>Dothideomycetes incertae sedis</taxon>
        <taxon>Botryosphaeriales</taxon>
        <taxon>Aplosporellaceae</taxon>
        <taxon>Aplosporella</taxon>
    </lineage>
</organism>
<feature type="transmembrane region" description="Helical" evidence="2">
    <location>
        <begin position="94"/>
        <end position="116"/>
    </location>
</feature>
<evidence type="ECO:0000313" key="3">
    <source>
        <dbReference type="EMBL" id="KAF2146682.1"/>
    </source>
</evidence>
<reference evidence="3" key="1">
    <citation type="journal article" date="2020" name="Stud. Mycol.">
        <title>101 Dothideomycetes genomes: a test case for predicting lifestyles and emergence of pathogens.</title>
        <authorList>
            <person name="Haridas S."/>
            <person name="Albert R."/>
            <person name="Binder M."/>
            <person name="Bloem J."/>
            <person name="Labutti K."/>
            <person name="Salamov A."/>
            <person name="Andreopoulos B."/>
            <person name="Baker S."/>
            <person name="Barry K."/>
            <person name="Bills G."/>
            <person name="Bluhm B."/>
            <person name="Cannon C."/>
            <person name="Castanera R."/>
            <person name="Culley D."/>
            <person name="Daum C."/>
            <person name="Ezra D."/>
            <person name="Gonzalez J."/>
            <person name="Henrissat B."/>
            <person name="Kuo A."/>
            <person name="Liang C."/>
            <person name="Lipzen A."/>
            <person name="Lutzoni F."/>
            <person name="Magnuson J."/>
            <person name="Mondo S."/>
            <person name="Nolan M."/>
            <person name="Ohm R."/>
            <person name="Pangilinan J."/>
            <person name="Park H.-J."/>
            <person name="Ramirez L."/>
            <person name="Alfaro M."/>
            <person name="Sun H."/>
            <person name="Tritt A."/>
            <person name="Yoshinaga Y."/>
            <person name="Zwiers L.-H."/>
            <person name="Turgeon B."/>
            <person name="Goodwin S."/>
            <person name="Spatafora J."/>
            <person name="Crous P."/>
            <person name="Grigoriev I."/>
        </authorList>
    </citation>
    <scope>NUCLEOTIDE SEQUENCE</scope>
    <source>
        <strain evidence="3">CBS 121167</strain>
    </source>
</reference>
<evidence type="ECO:0000256" key="1">
    <source>
        <dbReference type="SAM" id="MobiDB-lite"/>
    </source>
</evidence>
<keyword evidence="2" id="KW-0472">Membrane</keyword>
<feature type="region of interest" description="Disordered" evidence="1">
    <location>
        <begin position="414"/>
        <end position="452"/>
    </location>
</feature>
<sequence length="518" mass="57231">MSNATRGGCPAPFLSERDYGLGGYIGGRYCTHISKQDPGLRCCLPCPATDYIYSETFNSSYKVVEGMNVLGLICLLYLLLSWILLPVEKTRRHYLSVCLVIGAISLSLGFVIPLAAQPDQCFDDITPHDMYSSMECAWSGALIVAGGLSVGMWIFIRALSMHLQICWDVTPGDKFFYAAQGLGWGIIAGLFTATITVTGVSFRFGDACHVNSDHSMDGFWGPLLGLAGLSTIVQLATFGYCINVYLRNMWADEGDTSTQNSNGLPSYASSVRTRKNSTRAIYNRVTKVLWLQWRGIIIVIFFLADVIFFSVVFVYLDGKESSSMNNLDEIMPWLVCLVHHPTETDQCYSIAQHMLVNQDTVLAVLVMLSLFGFQCMLLLARWSMVVGWGEWFRNQINLNREFLSLDANRNSVDDRGHELGKVESQSPYPETLKTPDTAVTSPSETLSVSPSSTVKQNFLGKDLQRAYHTPVQSFSAPRAPSAMAVTRIDWDPTTTFARGGLGLHPVQSQGDAAKADKK</sequence>
<dbReference type="InterPro" id="IPR053247">
    <property type="entry name" value="GPCR_GPR1/git3-like"/>
</dbReference>
<feature type="transmembrane region" description="Helical" evidence="2">
    <location>
        <begin position="136"/>
        <end position="156"/>
    </location>
</feature>
<feature type="transmembrane region" description="Helical" evidence="2">
    <location>
        <begin position="296"/>
        <end position="316"/>
    </location>
</feature>
<evidence type="ECO:0000313" key="4">
    <source>
        <dbReference type="Proteomes" id="UP000799438"/>
    </source>
</evidence>